<dbReference type="SUPFAM" id="SSF52374">
    <property type="entry name" value="Nucleotidylyl transferase"/>
    <property type="match status" value="1"/>
</dbReference>
<feature type="domain" description="Gfo/Idh/MocA-like oxidoreductase N-terminal" evidence="3">
    <location>
        <begin position="130"/>
        <end position="243"/>
    </location>
</feature>
<dbReference type="Gene3D" id="3.40.50.620">
    <property type="entry name" value="HUPs"/>
    <property type="match status" value="1"/>
</dbReference>
<feature type="domain" description="Cytidyltransferase-like" evidence="4">
    <location>
        <begin position="5"/>
        <end position="125"/>
    </location>
</feature>
<accession>A0A015YNK2</accession>
<dbReference type="GO" id="GO:0016491">
    <property type="term" value="F:oxidoreductase activity"/>
    <property type="evidence" value="ECO:0007669"/>
    <property type="project" value="UniProtKB-KW"/>
</dbReference>
<dbReference type="PATRIC" id="fig|1339280.3.peg.1002"/>
<dbReference type="Gene3D" id="3.30.360.10">
    <property type="entry name" value="Dihydrodipicolinate Reductase, domain 2"/>
    <property type="match status" value="1"/>
</dbReference>
<dbReference type="Proteomes" id="UP000022272">
    <property type="component" value="Unassembled WGS sequence"/>
</dbReference>
<evidence type="ECO:0000259" key="4">
    <source>
        <dbReference type="Pfam" id="PF01467"/>
    </source>
</evidence>
<dbReference type="NCBIfam" id="TIGR00125">
    <property type="entry name" value="cyt_tran_rel"/>
    <property type="match status" value="1"/>
</dbReference>
<dbReference type="AlphaFoldDB" id="A0A015YNK2"/>
<evidence type="ECO:0000313" key="6">
    <source>
        <dbReference type="Proteomes" id="UP000022272"/>
    </source>
</evidence>
<keyword evidence="5" id="KW-0808">Transferase</keyword>
<dbReference type="RefSeq" id="WP_005818695.1">
    <property type="nucleotide sequence ID" value="NZ_JGDM01000018.1"/>
</dbReference>
<dbReference type="SUPFAM" id="SSF51735">
    <property type="entry name" value="NAD(P)-binding Rossmann-fold domains"/>
    <property type="match status" value="1"/>
</dbReference>
<dbReference type="EMBL" id="JGDM01000018">
    <property type="protein sequence ID" value="EXZ45848.1"/>
    <property type="molecule type" value="Genomic_DNA"/>
</dbReference>
<dbReference type="InterPro" id="IPR004821">
    <property type="entry name" value="Cyt_trans-like"/>
</dbReference>
<evidence type="ECO:0000256" key="2">
    <source>
        <dbReference type="ARBA" id="ARBA00023002"/>
    </source>
</evidence>
<dbReference type="SUPFAM" id="SSF55347">
    <property type="entry name" value="Glyceraldehyde-3-phosphate dehydrogenase-like, C-terminal domain"/>
    <property type="match status" value="1"/>
</dbReference>
<keyword evidence="2" id="KW-0560">Oxidoreductase</keyword>
<dbReference type="GO" id="GO:0000166">
    <property type="term" value="F:nucleotide binding"/>
    <property type="evidence" value="ECO:0007669"/>
    <property type="project" value="InterPro"/>
</dbReference>
<proteinExistence type="inferred from homology"/>
<dbReference type="InterPro" id="IPR000683">
    <property type="entry name" value="Gfo/Idh/MocA-like_OxRdtase_N"/>
</dbReference>
<gene>
    <name evidence="5" type="ORF">M076_1031</name>
</gene>
<name>A0A015YNK2_BACFG</name>
<comment type="caution">
    <text evidence="5">The sequence shown here is derived from an EMBL/GenBank/DDBJ whole genome shotgun (WGS) entry which is preliminary data.</text>
</comment>
<dbReference type="InterPro" id="IPR014729">
    <property type="entry name" value="Rossmann-like_a/b/a_fold"/>
</dbReference>
<evidence type="ECO:0000259" key="3">
    <source>
        <dbReference type="Pfam" id="PF01408"/>
    </source>
</evidence>
<dbReference type="Pfam" id="PF01467">
    <property type="entry name" value="CTP_transf_like"/>
    <property type="match status" value="1"/>
</dbReference>
<comment type="similarity">
    <text evidence="1">Belongs to the Gfo/Idh/MocA family.</text>
</comment>
<dbReference type="InterPro" id="IPR050984">
    <property type="entry name" value="Gfo/Idh/MocA_domain"/>
</dbReference>
<dbReference type="GO" id="GO:0016740">
    <property type="term" value="F:transferase activity"/>
    <property type="evidence" value="ECO:0007669"/>
    <property type="project" value="UniProtKB-KW"/>
</dbReference>
<reference evidence="5 6" key="1">
    <citation type="submission" date="2014-02" db="EMBL/GenBank/DDBJ databases">
        <authorList>
            <person name="Sears C."/>
            <person name="Carroll K."/>
            <person name="Sack B.R."/>
            <person name="Qadri F."/>
            <person name="Myers L.L."/>
            <person name="Chung G.-T."/>
            <person name="Escheverria P."/>
            <person name="Fraser C.M."/>
            <person name="Sadzewicz L."/>
            <person name="Shefchek K.A."/>
            <person name="Tallon L."/>
            <person name="Das S.P."/>
            <person name="Daugherty S."/>
            <person name="Mongodin E.F."/>
        </authorList>
    </citation>
    <scope>NUCLEOTIDE SEQUENCE [LARGE SCALE GENOMIC DNA]</scope>
    <source>
        <strain evidence="5 6">2-F-2 #4</strain>
    </source>
</reference>
<evidence type="ECO:0000313" key="5">
    <source>
        <dbReference type="EMBL" id="EXZ45848.1"/>
    </source>
</evidence>
<protein>
    <submittedName>
        <fullName evidence="5">Cytidyltransferase-like domain protein</fullName>
    </submittedName>
</protein>
<dbReference type="InterPro" id="IPR036291">
    <property type="entry name" value="NAD(P)-bd_dom_sf"/>
</dbReference>
<evidence type="ECO:0000256" key="1">
    <source>
        <dbReference type="ARBA" id="ARBA00010928"/>
    </source>
</evidence>
<dbReference type="Pfam" id="PF01408">
    <property type="entry name" value="GFO_IDH_MocA"/>
    <property type="match status" value="1"/>
</dbReference>
<sequence length="445" mass="50258">MKRVITYGTYDLLHQGHLNLLRRAKSLGDYLIVGVTTDNFDLDRGKLNVRNNVMERIESVRRTGLADEIIIEEYVGQKIDDIQRYNIDVFAIGSDWRGHFDYLKEYCDVVYLDRTEGISSTQLRNESCVRLGIIGTGRIAHKFIPEVAFVNGVNITTVYNPDQESASSFSEQFGISHVSCSFSELCKHIDAAYVASPHLTHYDYVKQLLDCGKHVLCETPLTLSFSEAQQLCELARSKGLTFMEANKTAHCPAFNHLITLIKSGLIGTIVDIDASLSTLKVQGVRELDSFQAGGSVTENLSFALLPVFKLLGTNYKEVMFFSSFKDGVDIFTKGILRYDSAIASFKLGLGVKTEGNLVISGTKGYAYVPAPWWKTDYFELRYEDTNQNKKYFYTYAGEGLRYELQEFVSCINNGLCNTHRLTYSEMITMAGIIEKFRRGEHVEFL</sequence>
<dbReference type="Gene3D" id="3.40.50.720">
    <property type="entry name" value="NAD(P)-binding Rossmann-like Domain"/>
    <property type="match status" value="1"/>
</dbReference>
<dbReference type="PANTHER" id="PTHR22604:SF105">
    <property type="entry name" value="TRANS-1,2-DIHYDROBENZENE-1,2-DIOL DEHYDROGENASE"/>
    <property type="match status" value="1"/>
</dbReference>
<dbReference type="PANTHER" id="PTHR22604">
    <property type="entry name" value="OXIDOREDUCTASES"/>
    <property type="match status" value="1"/>
</dbReference>
<organism evidence="5 6">
    <name type="scientific">Bacteroides fragilis str. 2-F-2 #4</name>
    <dbReference type="NCBI Taxonomy" id="1339280"/>
    <lineage>
        <taxon>Bacteria</taxon>
        <taxon>Pseudomonadati</taxon>
        <taxon>Bacteroidota</taxon>
        <taxon>Bacteroidia</taxon>
        <taxon>Bacteroidales</taxon>
        <taxon>Bacteroidaceae</taxon>
        <taxon>Bacteroides</taxon>
    </lineage>
</organism>